<reference evidence="2 3" key="1">
    <citation type="submission" date="2018-08" db="EMBL/GenBank/DDBJ databases">
        <title>Complete genome sequence of type strain Thalassospira indica MCCC 1A01103T, isolated from isolated from deep seawater of the Indian Ocean.</title>
        <authorList>
            <person name="Liu Y."/>
        </authorList>
    </citation>
    <scope>NUCLEOTIDE SEQUENCE [LARGE SCALE GENOMIC DNA]</scope>
    <source>
        <strain evidence="2 3">PB8BT</strain>
    </source>
</reference>
<proteinExistence type="predicted"/>
<sequence length="112" mass="12747">MVPVAWMALRPDRHHWGRDVIRDEITTRLVKFRPVSFWYGRNDISVAVSTVPKQHNGSNIVTETHEPNPAPLNSTQKTDQKVQKLLDLKGPADEIGDVASNSWHSKPIDEDR</sequence>
<protein>
    <submittedName>
        <fullName evidence="2">Uncharacterized protein</fullName>
    </submittedName>
</protein>
<feature type="region of interest" description="Disordered" evidence="1">
    <location>
        <begin position="57"/>
        <end position="112"/>
    </location>
</feature>
<feature type="compositionally biased region" description="Basic and acidic residues" evidence="1">
    <location>
        <begin position="78"/>
        <end position="92"/>
    </location>
</feature>
<organism evidence="2 3">
    <name type="scientific">Thalassospira indica</name>
    <dbReference type="NCBI Taxonomy" id="1891279"/>
    <lineage>
        <taxon>Bacteria</taxon>
        <taxon>Pseudomonadati</taxon>
        <taxon>Pseudomonadota</taxon>
        <taxon>Alphaproteobacteria</taxon>
        <taxon>Rhodospirillales</taxon>
        <taxon>Thalassospiraceae</taxon>
        <taxon>Thalassospira</taxon>
    </lineage>
</organism>
<gene>
    <name evidence="2" type="ORF">DY252_08460</name>
</gene>
<dbReference type="Proteomes" id="UP000256971">
    <property type="component" value="Chromosome"/>
</dbReference>
<accession>A0ABM6XXT6</accession>
<dbReference type="EMBL" id="CP031555">
    <property type="protein sequence ID" value="AXO14254.1"/>
    <property type="molecule type" value="Genomic_DNA"/>
</dbReference>
<evidence type="ECO:0000256" key="1">
    <source>
        <dbReference type="SAM" id="MobiDB-lite"/>
    </source>
</evidence>
<keyword evidence="3" id="KW-1185">Reference proteome</keyword>
<evidence type="ECO:0000313" key="3">
    <source>
        <dbReference type="Proteomes" id="UP000256971"/>
    </source>
</evidence>
<name>A0ABM6XXT6_9PROT</name>
<evidence type="ECO:0000313" key="2">
    <source>
        <dbReference type="EMBL" id="AXO14254.1"/>
    </source>
</evidence>